<dbReference type="GO" id="GO:0008934">
    <property type="term" value="F:inositol monophosphate 1-phosphatase activity"/>
    <property type="evidence" value="ECO:0007669"/>
    <property type="project" value="TreeGrafter"/>
</dbReference>
<keyword evidence="3 4" id="KW-0460">Magnesium</keyword>
<dbReference type="PROSITE" id="PS00629">
    <property type="entry name" value="IMP_1"/>
    <property type="match status" value="1"/>
</dbReference>
<dbReference type="InterPro" id="IPR020583">
    <property type="entry name" value="Inositol_monoP_metal-BS"/>
</dbReference>
<comment type="caution">
    <text evidence="5">The sequence shown here is derived from an EMBL/GenBank/DDBJ whole genome shotgun (WGS) entry which is preliminary data.</text>
</comment>
<dbReference type="InterPro" id="IPR000760">
    <property type="entry name" value="Inositol_monophosphatase-like"/>
</dbReference>
<dbReference type="EMBL" id="MGAL01000018">
    <property type="protein sequence ID" value="OGK48221.1"/>
    <property type="molecule type" value="Genomic_DNA"/>
</dbReference>
<dbReference type="SUPFAM" id="SSF56655">
    <property type="entry name" value="Carbohydrate phosphatase"/>
    <property type="match status" value="1"/>
</dbReference>
<dbReference type="PANTHER" id="PTHR20854">
    <property type="entry name" value="INOSITOL MONOPHOSPHATASE"/>
    <property type="match status" value="1"/>
</dbReference>
<gene>
    <name evidence="5" type="ORF">A3A93_01980</name>
</gene>
<feature type="binding site" evidence="4">
    <location>
        <position position="215"/>
    </location>
    <ligand>
        <name>Mg(2+)</name>
        <dbReference type="ChEBI" id="CHEBI:18420"/>
        <label>1</label>
        <note>catalytic</note>
    </ligand>
</feature>
<dbReference type="Pfam" id="PF00459">
    <property type="entry name" value="Inositol_P"/>
    <property type="match status" value="1"/>
</dbReference>
<feature type="binding site" evidence="4">
    <location>
        <position position="71"/>
    </location>
    <ligand>
        <name>Mg(2+)</name>
        <dbReference type="ChEBI" id="CHEBI:18420"/>
        <label>1</label>
        <note>catalytic</note>
    </ligand>
</feature>
<evidence type="ECO:0000256" key="2">
    <source>
        <dbReference type="ARBA" id="ARBA00022801"/>
    </source>
</evidence>
<feature type="binding site" evidence="4">
    <location>
        <position position="87"/>
    </location>
    <ligand>
        <name>Mg(2+)</name>
        <dbReference type="ChEBI" id="CHEBI:18420"/>
        <label>1</label>
        <note>catalytic</note>
    </ligand>
</feature>
<accession>A0A1F7IY06</accession>
<keyword evidence="1 4" id="KW-0479">Metal-binding</keyword>
<dbReference type="AlphaFoldDB" id="A0A1F7IY06"/>
<reference evidence="5 6" key="1">
    <citation type="journal article" date="2016" name="Nat. Commun.">
        <title>Thousands of microbial genomes shed light on interconnected biogeochemical processes in an aquifer system.</title>
        <authorList>
            <person name="Anantharaman K."/>
            <person name="Brown C.T."/>
            <person name="Hug L.A."/>
            <person name="Sharon I."/>
            <person name="Castelle C.J."/>
            <person name="Probst A.J."/>
            <person name="Thomas B.C."/>
            <person name="Singh A."/>
            <person name="Wilkins M.J."/>
            <person name="Karaoz U."/>
            <person name="Brodie E.L."/>
            <person name="Williams K.H."/>
            <person name="Hubbard S.S."/>
            <person name="Banfield J.F."/>
        </authorList>
    </citation>
    <scope>NUCLEOTIDE SEQUENCE [LARGE SCALE GENOMIC DNA]</scope>
</reference>
<dbReference type="Proteomes" id="UP000177141">
    <property type="component" value="Unassembled WGS sequence"/>
</dbReference>
<evidence type="ECO:0000256" key="3">
    <source>
        <dbReference type="ARBA" id="ARBA00022842"/>
    </source>
</evidence>
<dbReference type="PANTHER" id="PTHR20854:SF4">
    <property type="entry name" value="INOSITOL-1-MONOPHOSPHATASE-RELATED"/>
    <property type="match status" value="1"/>
</dbReference>
<feature type="binding site" evidence="4">
    <location>
        <position position="85"/>
    </location>
    <ligand>
        <name>Mg(2+)</name>
        <dbReference type="ChEBI" id="CHEBI:18420"/>
        <label>1</label>
        <note>catalytic</note>
    </ligand>
</feature>
<dbReference type="CDD" id="cd01637">
    <property type="entry name" value="IMPase_like"/>
    <property type="match status" value="1"/>
</dbReference>
<organism evidence="5 6">
    <name type="scientific">Candidatus Roizmanbacteria bacterium RIFCSPLOWO2_01_FULL_38_12</name>
    <dbReference type="NCBI Taxonomy" id="1802061"/>
    <lineage>
        <taxon>Bacteria</taxon>
        <taxon>Candidatus Roizmaniibacteriota</taxon>
    </lineage>
</organism>
<proteinExistence type="predicted"/>
<evidence type="ECO:0000313" key="5">
    <source>
        <dbReference type="EMBL" id="OGK48221.1"/>
    </source>
</evidence>
<dbReference type="Gene3D" id="3.30.540.10">
    <property type="entry name" value="Fructose-1,6-Bisphosphatase, subunit A, domain 1"/>
    <property type="match status" value="1"/>
</dbReference>
<comment type="cofactor">
    <cofactor evidence="4">
        <name>Mg(2+)</name>
        <dbReference type="ChEBI" id="CHEBI:18420"/>
    </cofactor>
</comment>
<evidence type="ECO:0000313" key="6">
    <source>
        <dbReference type="Proteomes" id="UP000177141"/>
    </source>
</evidence>
<protein>
    <recommendedName>
        <fullName evidence="7">Inositol monophosphatase</fullName>
    </recommendedName>
</protein>
<dbReference type="GO" id="GO:0006020">
    <property type="term" value="P:inositol metabolic process"/>
    <property type="evidence" value="ECO:0007669"/>
    <property type="project" value="TreeGrafter"/>
</dbReference>
<name>A0A1F7IY06_9BACT</name>
<evidence type="ECO:0008006" key="7">
    <source>
        <dbReference type="Google" id="ProtNLM"/>
    </source>
</evidence>
<dbReference type="GO" id="GO:0007165">
    <property type="term" value="P:signal transduction"/>
    <property type="evidence" value="ECO:0007669"/>
    <property type="project" value="TreeGrafter"/>
</dbReference>
<sequence length="269" mass="29820">MLDVIQKGALAGGEVLLKYFRQEQLEITNKTTHQNIVTKADIESQKIIHDSIITDLGKKGIDVVDIGFIGEEKLHAKGEHTFVIDPLDGTSNFATGVEDFCVLIGYLHNKTLQSGVMYFPTYNKWYIAEKDKGAYVIKNGVKTRLKTKHKNLKDTFLVSSLSYTEEVRLGLPGKIIALKNHFRGVRMYGCAGTEIYLVAENIGGAALLAGCSIWDIAPGKLILDESGFGMYDFSGKEIVFDLENPTKKYPFIACDPQFKEELTKALSAS</sequence>
<dbReference type="Gene3D" id="3.40.190.80">
    <property type="match status" value="1"/>
</dbReference>
<feature type="binding site" evidence="4">
    <location>
        <position position="88"/>
    </location>
    <ligand>
        <name>Mg(2+)</name>
        <dbReference type="ChEBI" id="CHEBI:18420"/>
        <label>1</label>
        <note>catalytic</note>
    </ligand>
</feature>
<dbReference type="STRING" id="1802061.A3A93_01980"/>
<evidence type="ECO:0000256" key="4">
    <source>
        <dbReference type="PIRSR" id="PIRSR600760-2"/>
    </source>
</evidence>
<keyword evidence="2" id="KW-0378">Hydrolase</keyword>
<evidence type="ECO:0000256" key="1">
    <source>
        <dbReference type="ARBA" id="ARBA00022723"/>
    </source>
</evidence>
<dbReference type="PRINTS" id="PR00377">
    <property type="entry name" value="IMPHPHTASES"/>
</dbReference>
<dbReference type="GO" id="GO:0046872">
    <property type="term" value="F:metal ion binding"/>
    <property type="evidence" value="ECO:0007669"/>
    <property type="project" value="UniProtKB-KW"/>
</dbReference>